<evidence type="ECO:0000256" key="3">
    <source>
        <dbReference type="SAM" id="MobiDB-lite"/>
    </source>
</evidence>
<dbReference type="KEGG" id="amuc:Pan181_06780"/>
<proteinExistence type="inferred from homology"/>
<dbReference type="InterPro" id="IPR058626">
    <property type="entry name" value="MdtA-like_b-barrel"/>
</dbReference>
<feature type="domain" description="Multidrug resistance protein MdtA-like barrel-sandwich hybrid" evidence="4">
    <location>
        <begin position="51"/>
        <end position="219"/>
    </location>
</feature>
<protein>
    <submittedName>
        <fullName evidence="7">Efflux pump periplasmic linker BepF</fullName>
    </submittedName>
</protein>
<feature type="domain" description="Multidrug resistance protein MdtA-like beta-barrel" evidence="5">
    <location>
        <begin position="224"/>
        <end position="315"/>
    </location>
</feature>
<evidence type="ECO:0000259" key="4">
    <source>
        <dbReference type="Pfam" id="PF25917"/>
    </source>
</evidence>
<dbReference type="Pfam" id="PF25967">
    <property type="entry name" value="RND-MFP_C"/>
    <property type="match status" value="1"/>
</dbReference>
<comment type="subcellular location">
    <subcellularLocation>
        <location evidence="1">Cell envelope</location>
    </subcellularLocation>
</comment>
<comment type="similarity">
    <text evidence="2">Belongs to the membrane fusion protein (MFP) (TC 8.A.1) family.</text>
</comment>
<keyword evidence="8" id="KW-1185">Reference proteome</keyword>
<dbReference type="InterPro" id="IPR058627">
    <property type="entry name" value="MdtA-like_C"/>
</dbReference>
<dbReference type="GO" id="GO:0046677">
    <property type="term" value="P:response to antibiotic"/>
    <property type="evidence" value="ECO:0007669"/>
    <property type="project" value="TreeGrafter"/>
</dbReference>
<accession>A0A518AIF5</accession>
<dbReference type="Pfam" id="PF25917">
    <property type="entry name" value="BSH_RND"/>
    <property type="match status" value="1"/>
</dbReference>
<dbReference type="Proteomes" id="UP000315750">
    <property type="component" value="Chromosome"/>
</dbReference>
<evidence type="ECO:0000256" key="2">
    <source>
        <dbReference type="ARBA" id="ARBA00009477"/>
    </source>
</evidence>
<dbReference type="Pfam" id="PF25944">
    <property type="entry name" value="Beta-barrel_RND"/>
    <property type="match status" value="1"/>
</dbReference>
<name>A0A518AIF5_9BACT</name>
<evidence type="ECO:0000256" key="1">
    <source>
        <dbReference type="ARBA" id="ARBA00004196"/>
    </source>
</evidence>
<dbReference type="PANTHER" id="PTHR30158:SF24">
    <property type="entry name" value="HLYD FAMILY SECRETION PROTEIN"/>
    <property type="match status" value="1"/>
</dbReference>
<dbReference type="NCBIfam" id="TIGR01730">
    <property type="entry name" value="RND_mfp"/>
    <property type="match status" value="1"/>
</dbReference>
<dbReference type="Gene3D" id="2.40.50.100">
    <property type="match status" value="1"/>
</dbReference>
<dbReference type="InterPro" id="IPR058625">
    <property type="entry name" value="MdtA-like_BSH"/>
</dbReference>
<sequence>MVLALLVSPLSGCRKNKYIAPPPPEVDVATPVVQEIRRELEFTGSTTSFKTVKIEARVKGFLEEIRFQEGSNQIKKDDVLYIIDQEPFKVKVQQAQAALKVAEAMQSDADAQMASAKAEQKNAQTQLARSRAAGGAVTEAEIDEQVAAVGIADAKISAAEAARASADSQHTAAEAALAEAELDLEYTTVRSPIDGRITETLVDVGNLVGANEATHLATIVQNNPLYVYFNISESDILQWLEWQRQGLVAHRPEEMDERKTPIKLALADEDDFPHEGYVDYADPVIDQSSGTLRVRAVFKNDDNAIPAGAFVRIRVPLFPEQAMLVDDPAVARDQAGPYVLVVGEDNKVERRSVKVGDRYQGMRVIYDGLSTDDRIVVNGLQYARPGREVAPQLTEMQQPKPAAAAAATADDSSTTEEQTPESTESSSSDNE</sequence>
<dbReference type="GO" id="GO:0030313">
    <property type="term" value="C:cell envelope"/>
    <property type="evidence" value="ECO:0007669"/>
    <property type="project" value="UniProtKB-SubCell"/>
</dbReference>
<dbReference type="Gene3D" id="2.40.30.170">
    <property type="match status" value="1"/>
</dbReference>
<dbReference type="EMBL" id="CP036278">
    <property type="protein sequence ID" value="QDU54496.1"/>
    <property type="molecule type" value="Genomic_DNA"/>
</dbReference>
<organism evidence="7 8">
    <name type="scientific">Aeoliella mucimassa</name>
    <dbReference type="NCBI Taxonomy" id="2527972"/>
    <lineage>
        <taxon>Bacteria</taxon>
        <taxon>Pseudomonadati</taxon>
        <taxon>Planctomycetota</taxon>
        <taxon>Planctomycetia</taxon>
        <taxon>Pirellulales</taxon>
        <taxon>Lacipirellulaceae</taxon>
        <taxon>Aeoliella</taxon>
    </lineage>
</organism>
<evidence type="ECO:0000313" key="7">
    <source>
        <dbReference type="EMBL" id="QDU54496.1"/>
    </source>
</evidence>
<dbReference type="AlphaFoldDB" id="A0A518AIF5"/>
<dbReference type="Gene3D" id="1.10.287.470">
    <property type="entry name" value="Helix hairpin bin"/>
    <property type="match status" value="1"/>
</dbReference>
<dbReference type="InterPro" id="IPR006143">
    <property type="entry name" value="RND_pump_MFP"/>
</dbReference>
<evidence type="ECO:0000313" key="8">
    <source>
        <dbReference type="Proteomes" id="UP000315750"/>
    </source>
</evidence>
<reference evidence="7 8" key="1">
    <citation type="submission" date="2019-02" db="EMBL/GenBank/DDBJ databases">
        <title>Deep-cultivation of Planctomycetes and their phenomic and genomic characterization uncovers novel biology.</title>
        <authorList>
            <person name="Wiegand S."/>
            <person name="Jogler M."/>
            <person name="Boedeker C."/>
            <person name="Pinto D."/>
            <person name="Vollmers J."/>
            <person name="Rivas-Marin E."/>
            <person name="Kohn T."/>
            <person name="Peeters S.H."/>
            <person name="Heuer A."/>
            <person name="Rast P."/>
            <person name="Oberbeckmann S."/>
            <person name="Bunk B."/>
            <person name="Jeske O."/>
            <person name="Meyerdierks A."/>
            <person name="Storesund J.E."/>
            <person name="Kallscheuer N."/>
            <person name="Luecker S."/>
            <person name="Lage O.M."/>
            <person name="Pohl T."/>
            <person name="Merkel B.J."/>
            <person name="Hornburger P."/>
            <person name="Mueller R.-W."/>
            <person name="Bruemmer F."/>
            <person name="Labrenz M."/>
            <person name="Spormann A.M."/>
            <person name="Op den Camp H."/>
            <person name="Overmann J."/>
            <person name="Amann R."/>
            <person name="Jetten M.S.M."/>
            <person name="Mascher T."/>
            <person name="Medema M.H."/>
            <person name="Devos D.P."/>
            <person name="Kaster A.-K."/>
            <person name="Ovreas L."/>
            <person name="Rohde M."/>
            <person name="Galperin M.Y."/>
            <person name="Jogler C."/>
        </authorList>
    </citation>
    <scope>NUCLEOTIDE SEQUENCE [LARGE SCALE GENOMIC DNA]</scope>
    <source>
        <strain evidence="7 8">Pan181</strain>
    </source>
</reference>
<feature type="domain" description="Multidrug resistance protein MdtA-like C-terminal permuted SH3" evidence="6">
    <location>
        <begin position="322"/>
        <end position="382"/>
    </location>
</feature>
<evidence type="ECO:0000259" key="6">
    <source>
        <dbReference type="Pfam" id="PF25967"/>
    </source>
</evidence>
<dbReference type="GO" id="GO:0005886">
    <property type="term" value="C:plasma membrane"/>
    <property type="evidence" value="ECO:0007669"/>
    <property type="project" value="TreeGrafter"/>
</dbReference>
<evidence type="ECO:0000259" key="5">
    <source>
        <dbReference type="Pfam" id="PF25944"/>
    </source>
</evidence>
<dbReference type="SUPFAM" id="SSF111369">
    <property type="entry name" value="HlyD-like secretion proteins"/>
    <property type="match status" value="1"/>
</dbReference>
<dbReference type="Gene3D" id="2.40.420.20">
    <property type="match status" value="1"/>
</dbReference>
<dbReference type="GO" id="GO:0022857">
    <property type="term" value="F:transmembrane transporter activity"/>
    <property type="evidence" value="ECO:0007669"/>
    <property type="project" value="InterPro"/>
</dbReference>
<feature type="compositionally biased region" description="Low complexity" evidence="3">
    <location>
        <begin position="402"/>
        <end position="431"/>
    </location>
</feature>
<dbReference type="FunFam" id="2.40.420.20:FF:000001">
    <property type="entry name" value="Efflux RND transporter periplasmic adaptor subunit"/>
    <property type="match status" value="1"/>
</dbReference>
<dbReference type="PANTHER" id="PTHR30158">
    <property type="entry name" value="ACRA/E-RELATED COMPONENT OF DRUG EFFLUX TRANSPORTER"/>
    <property type="match status" value="1"/>
</dbReference>
<gene>
    <name evidence="7" type="primary">bepF_1</name>
    <name evidence="7" type="ORF">Pan181_06780</name>
</gene>
<feature type="region of interest" description="Disordered" evidence="3">
    <location>
        <begin position="389"/>
        <end position="431"/>
    </location>
</feature>